<name>A0A6J5T274_9CAUD</name>
<accession>A0A6J5T274</accession>
<proteinExistence type="predicted"/>
<reference evidence="1" key="1">
    <citation type="submission" date="2020-05" db="EMBL/GenBank/DDBJ databases">
        <authorList>
            <person name="Chiriac C."/>
            <person name="Salcher M."/>
            <person name="Ghai R."/>
            <person name="Kavagutti S V."/>
        </authorList>
    </citation>
    <scope>NUCLEOTIDE SEQUENCE</scope>
</reference>
<organism evidence="1">
    <name type="scientific">uncultured Caudovirales phage</name>
    <dbReference type="NCBI Taxonomy" id="2100421"/>
    <lineage>
        <taxon>Viruses</taxon>
        <taxon>Duplodnaviria</taxon>
        <taxon>Heunggongvirae</taxon>
        <taxon>Uroviricota</taxon>
        <taxon>Caudoviricetes</taxon>
        <taxon>Peduoviridae</taxon>
        <taxon>Maltschvirus</taxon>
        <taxon>Maltschvirus maltsch</taxon>
    </lineage>
</organism>
<gene>
    <name evidence="1" type="ORF">UFOVP1636_131</name>
</gene>
<dbReference type="EMBL" id="LR797503">
    <property type="protein sequence ID" value="CAB4221091.1"/>
    <property type="molecule type" value="Genomic_DNA"/>
</dbReference>
<protein>
    <submittedName>
        <fullName evidence="1">Uncharacterized protein</fullName>
    </submittedName>
</protein>
<sequence>MKDALLDMVKHTHNLGVIDLIKITGTEEETLVNAIAEDKSVILDATFHGPVAEFIGQFGMPNLGKLNTILNIPEYKEDAQISISRQTVNGAAVPSGIHFENKVGDFKNDYRFMGASIVNDKIKTMKFKDVKWGVDVAPTVLGIQRFVFQSQANSEETTFIAKVEGKDLKFYFGDNSTHAGSFVFETNISGNLTRGWPWPVNVVKNILGLPGDKTMRFSDEGAAQITVDSGIAVYNYTIPAMTK</sequence>
<evidence type="ECO:0000313" key="1">
    <source>
        <dbReference type="EMBL" id="CAB4221091.1"/>
    </source>
</evidence>